<gene>
    <name evidence="4" type="ORF">GCM10010967_10750</name>
</gene>
<evidence type="ECO:0000256" key="2">
    <source>
        <dbReference type="SAM" id="SignalP"/>
    </source>
</evidence>
<evidence type="ECO:0000313" key="5">
    <source>
        <dbReference type="Proteomes" id="UP000632339"/>
    </source>
</evidence>
<feature type="domain" description="Peptidase S74" evidence="3">
    <location>
        <begin position="342"/>
        <end position="444"/>
    </location>
</feature>
<reference evidence="5" key="1">
    <citation type="journal article" date="2019" name="Int. J. Syst. Evol. Microbiol.">
        <title>The Global Catalogue of Microorganisms (GCM) 10K type strain sequencing project: providing services to taxonomists for standard genome sequencing and annotation.</title>
        <authorList>
            <consortium name="The Broad Institute Genomics Platform"/>
            <consortium name="The Broad Institute Genome Sequencing Center for Infectious Disease"/>
            <person name="Wu L."/>
            <person name="Ma J."/>
        </authorList>
    </citation>
    <scope>NUCLEOTIDE SEQUENCE [LARGE SCALE GENOMIC DNA]</scope>
    <source>
        <strain evidence="5">CGMCC 1.6375</strain>
    </source>
</reference>
<name>A0ABQ2HGE3_9BACT</name>
<keyword evidence="5" id="KW-1185">Reference proteome</keyword>
<accession>A0ABQ2HGE3</accession>
<evidence type="ECO:0000313" key="4">
    <source>
        <dbReference type="EMBL" id="GGM80797.1"/>
    </source>
</evidence>
<dbReference type="PROSITE" id="PS51688">
    <property type="entry name" value="ICA"/>
    <property type="match status" value="1"/>
</dbReference>
<dbReference type="Proteomes" id="UP000632339">
    <property type="component" value="Unassembled WGS sequence"/>
</dbReference>
<feature type="coiled-coil region" evidence="1">
    <location>
        <begin position="430"/>
        <end position="471"/>
    </location>
</feature>
<dbReference type="InterPro" id="IPR036388">
    <property type="entry name" value="WH-like_DNA-bd_sf"/>
</dbReference>
<feature type="signal peptide" evidence="2">
    <location>
        <begin position="1"/>
        <end position="23"/>
    </location>
</feature>
<dbReference type="InterPro" id="IPR011049">
    <property type="entry name" value="Serralysin-like_metalloprot_C"/>
</dbReference>
<evidence type="ECO:0000256" key="1">
    <source>
        <dbReference type="SAM" id="Coils"/>
    </source>
</evidence>
<dbReference type="Gene3D" id="2.150.10.10">
    <property type="entry name" value="Serralysin-like metalloprotease, C-terminal"/>
    <property type="match status" value="1"/>
</dbReference>
<keyword evidence="1" id="KW-0175">Coiled coil</keyword>
<proteinExistence type="predicted"/>
<dbReference type="Pfam" id="PF13884">
    <property type="entry name" value="Peptidase_S74"/>
    <property type="match status" value="1"/>
</dbReference>
<dbReference type="RefSeq" id="WP_019942445.1">
    <property type="nucleotide sequence ID" value="NZ_BMLI01000001.1"/>
</dbReference>
<evidence type="ECO:0000259" key="3">
    <source>
        <dbReference type="PROSITE" id="PS51688"/>
    </source>
</evidence>
<dbReference type="EMBL" id="BMLI01000001">
    <property type="protein sequence ID" value="GGM80797.1"/>
    <property type="molecule type" value="Genomic_DNA"/>
</dbReference>
<organism evidence="4 5">
    <name type="scientific">Dyadobacter beijingensis</name>
    <dbReference type="NCBI Taxonomy" id="365489"/>
    <lineage>
        <taxon>Bacteria</taxon>
        <taxon>Pseudomonadati</taxon>
        <taxon>Bacteroidota</taxon>
        <taxon>Cytophagia</taxon>
        <taxon>Cytophagales</taxon>
        <taxon>Spirosomataceae</taxon>
        <taxon>Dyadobacter</taxon>
    </lineage>
</organism>
<sequence length="571" mass="59978">MFKNYRKAALAVMGCMISQFVSAQTHYGVGAGTQGQFHSHFGVDAGKVSTGPSNTFIGQEAGANNGVANDNTFVGYKSGGLNVGGIDNTFVGSLAGKSNTTGFQNVFLGREAGGSNQIGGLNVYLGFQAAALNTQGGSNCAIGALANYLGTSGNYNVFVGTQAGEANSGSENVIIGFASGTNNKGDFNVFTGSHAGYSNTSGFENTFLGDYAGYSGAVGYRNTYVGARAGFFNQTGSDNVFLGNWSGYFNTGGQGNTFLGFHAGESNTSGKRNTYVGYNASGDSNLTNATAIGASAKVTASNSLVLGQKASVGIGISAPSFQLHLSTDAAAKPGSALWTVASDRRLKQNITEFNDGLDVLKQIHPVRFQYNGQAGIETGSKQFVGIIAQEMQKIAPYTVGSFTHQDSLGNKTEYLDYDANAVTYILINSVKEQQQVIERKDAELKEMNAQVAALSKRLEQLEQVVASNTAKPLTGNAARVEPNANGVVLEQNAPNGFSKNSSIRFFIPQSVKEASVEVYSVNGIKVNSYPLKERGEGELTISASDFQNGVFLYDLITDGKSNGVKKMVVQK</sequence>
<comment type="caution">
    <text evidence="4">The sequence shown here is derived from an EMBL/GenBank/DDBJ whole genome shotgun (WGS) entry which is preliminary data.</text>
</comment>
<dbReference type="Gene3D" id="1.10.10.10">
    <property type="entry name" value="Winged helix-like DNA-binding domain superfamily/Winged helix DNA-binding domain"/>
    <property type="match status" value="1"/>
</dbReference>
<feature type="chain" id="PRO_5045944310" description="Peptidase S74 domain-containing protein" evidence="2">
    <location>
        <begin position="24"/>
        <end position="571"/>
    </location>
</feature>
<keyword evidence="2" id="KW-0732">Signal</keyword>
<dbReference type="InterPro" id="IPR030392">
    <property type="entry name" value="S74_ICA"/>
</dbReference>
<protein>
    <recommendedName>
        <fullName evidence="3">Peptidase S74 domain-containing protein</fullName>
    </recommendedName>
</protein>